<organism evidence="3 4">
    <name type="scientific">Podospora didyma</name>
    <dbReference type="NCBI Taxonomy" id="330526"/>
    <lineage>
        <taxon>Eukaryota</taxon>
        <taxon>Fungi</taxon>
        <taxon>Dikarya</taxon>
        <taxon>Ascomycota</taxon>
        <taxon>Pezizomycotina</taxon>
        <taxon>Sordariomycetes</taxon>
        <taxon>Sordariomycetidae</taxon>
        <taxon>Sordariales</taxon>
        <taxon>Podosporaceae</taxon>
        <taxon>Podospora</taxon>
    </lineage>
</organism>
<dbReference type="Pfam" id="PF01966">
    <property type="entry name" value="HD"/>
    <property type="match status" value="1"/>
</dbReference>
<sequence>MVVINLGYFALAASYVSALPVVQGIPLPGSHGPSPALPRRTIAGVSVLDTPLVRAAEQYMRDHSNDLVYKHVMRTWLFGTLMVNNNATLRNLVDPEVQAVSLLLHDLGFDRTPNSRLVSPDRRFEVDGAIAARDFIRDHRDGRRWDEHRVQLVWDAIALHTEQKYALYKEPDVAAVSTGIFMDFAGPSNGVTQAQYAAVVAGFPNDGLRDSVKDIFSWLCRTKPVSTYDTFMQPFGERFVANYSAVGGRTIDFVLGPPPA</sequence>
<keyword evidence="1" id="KW-0732">Signal</keyword>
<reference evidence="3" key="2">
    <citation type="submission" date="2023-06" db="EMBL/GenBank/DDBJ databases">
        <authorList>
            <consortium name="Lawrence Berkeley National Laboratory"/>
            <person name="Haridas S."/>
            <person name="Hensen N."/>
            <person name="Bonometti L."/>
            <person name="Westerberg I."/>
            <person name="Brannstrom I.O."/>
            <person name="Guillou S."/>
            <person name="Cros-Aarteil S."/>
            <person name="Calhoun S."/>
            <person name="Kuo A."/>
            <person name="Mondo S."/>
            <person name="Pangilinan J."/>
            <person name="Riley R."/>
            <person name="LaButti K."/>
            <person name="Andreopoulos B."/>
            <person name="Lipzen A."/>
            <person name="Chen C."/>
            <person name="Yanf M."/>
            <person name="Daum C."/>
            <person name="Ng V."/>
            <person name="Clum A."/>
            <person name="Steindorff A."/>
            <person name="Ohm R."/>
            <person name="Martin F."/>
            <person name="Silar P."/>
            <person name="Natvig D."/>
            <person name="Lalanne C."/>
            <person name="Gautier V."/>
            <person name="Ament-velasquez S.L."/>
            <person name="Kruys A."/>
            <person name="Hutchinson M.I."/>
            <person name="Powell A.J."/>
            <person name="Barry K."/>
            <person name="Miller A.N."/>
            <person name="Grigoriev I.V."/>
            <person name="Debuchy R."/>
            <person name="Gladieux P."/>
            <person name="Thoren M.H."/>
            <person name="Johannesson H."/>
        </authorList>
    </citation>
    <scope>NUCLEOTIDE SEQUENCE</scope>
    <source>
        <strain evidence="3">CBS 232.78</strain>
    </source>
</reference>
<evidence type="ECO:0000259" key="2">
    <source>
        <dbReference type="Pfam" id="PF01966"/>
    </source>
</evidence>
<gene>
    <name evidence="3" type="ORF">B0H63DRAFT_80781</name>
</gene>
<dbReference type="EMBL" id="JAULSW010000010">
    <property type="protein sequence ID" value="KAK3368733.1"/>
    <property type="molecule type" value="Genomic_DNA"/>
</dbReference>
<evidence type="ECO:0000313" key="3">
    <source>
        <dbReference type="EMBL" id="KAK3368733.1"/>
    </source>
</evidence>
<dbReference type="InterPro" id="IPR006674">
    <property type="entry name" value="HD_domain"/>
</dbReference>
<feature type="chain" id="PRO_5042092940" description="HD domain-containing protein" evidence="1">
    <location>
        <begin position="19"/>
        <end position="260"/>
    </location>
</feature>
<dbReference type="PANTHER" id="PTHR35569:SF1">
    <property type="entry name" value="CYANAMIDE HYDRATASE DDI2-RELATED"/>
    <property type="match status" value="1"/>
</dbReference>
<evidence type="ECO:0000256" key="1">
    <source>
        <dbReference type="SAM" id="SignalP"/>
    </source>
</evidence>
<dbReference type="AlphaFoldDB" id="A0AAE0K263"/>
<dbReference type="Proteomes" id="UP001285441">
    <property type="component" value="Unassembled WGS sequence"/>
</dbReference>
<feature type="domain" description="HD" evidence="2">
    <location>
        <begin position="68"/>
        <end position="165"/>
    </location>
</feature>
<comment type="caution">
    <text evidence="3">The sequence shown here is derived from an EMBL/GenBank/DDBJ whole genome shotgun (WGS) entry which is preliminary data.</text>
</comment>
<evidence type="ECO:0000313" key="4">
    <source>
        <dbReference type="Proteomes" id="UP001285441"/>
    </source>
</evidence>
<feature type="signal peptide" evidence="1">
    <location>
        <begin position="1"/>
        <end position="18"/>
    </location>
</feature>
<dbReference type="SUPFAM" id="SSF109604">
    <property type="entry name" value="HD-domain/PDEase-like"/>
    <property type="match status" value="1"/>
</dbReference>
<dbReference type="PANTHER" id="PTHR35569">
    <property type="entry name" value="CYANAMIDE HYDRATASE DDI2-RELATED"/>
    <property type="match status" value="1"/>
</dbReference>
<name>A0AAE0K263_9PEZI</name>
<keyword evidence="4" id="KW-1185">Reference proteome</keyword>
<accession>A0AAE0K263</accession>
<dbReference type="Gene3D" id="1.10.3210.10">
    <property type="entry name" value="Hypothetical protein af1432"/>
    <property type="match status" value="1"/>
</dbReference>
<reference evidence="3" key="1">
    <citation type="journal article" date="2023" name="Mol. Phylogenet. Evol.">
        <title>Genome-scale phylogeny and comparative genomics of the fungal order Sordariales.</title>
        <authorList>
            <person name="Hensen N."/>
            <person name="Bonometti L."/>
            <person name="Westerberg I."/>
            <person name="Brannstrom I.O."/>
            <person name="Guillou S."/>
            <person name="Cros-Aarteil S."/>
            <person name="Calhoun S."/>
            <person name="Haridas S."/>
            <person name="Kuo A."/>
            <person name="Mondo S."/>
            <person name="Pangilinan J."/>
            <person name="Riley R."/>
            <person name="LaButti K."/>
            <person name="Andreopoulos B."/>
            <person name="Lipzen A."/>
            <person name="Chen C."/>
            <person name="Yan M."/>
            <person name="Daum C."/>
            <person name="Ng V."/>
            <person name="Clum A."/>
            <person name="Steindorff A."/>
            <person name="Ohm R.A."/>
            <person name="Martin F."/>
            <person name="Silar P."/>
            <person name="Natvig D.O."/>
            <person name="Lalanne C."/>
            <person name="Gautier V."/>
            <person name="Ament-Velasquez S.L."/>
            <person name="Kruys A."/>
            <person name="Hutchinson M.I."/>
            <person name="Powell A.J."/>
            <person name="Barry K."/>
            <person name="Miller A.N."/>
            <person name="Grigoriev I.V."/>
            <person name="Debuchy R."/>
            <person name="Gladieux P."/>
            <person name="Hiltunen Thoren M."/>
            <person name="Johannesson H."/>
        </authorList>
    </citation>
    <scope>NUCLEOTIDE SEQUENCE</scope>
    <source>
        <strain evidence="3">CBS 232.78</strain>
    </source>
</reference>
<proteinExistence type="predicted"/>
<protein>
    <recommendedName>
        <fullName evidence="2">HD domain-containing protein</fullName>
    </recommendedName>
</protein>